<comment type="caution">
    <text evidence="2">The sequence shown here is derived from an EMBL/GenBank/DDBJ whole genome shotgun (WGS) entry which is preliminary data.</text>
</comment>
<dbReference type="PANTHER" id="PTHR43798">
    <property type="entry name" value="MONOACYLGLYCEROL LIPASE"/>
    <property type="match status" value="1"/>
</dbReference>
<proteinExistence type="predicted"/>
<dbReference type="InterPro" id="IPR050266">
    <property type="entry name" value="AB_hydrolase_sf"/>
</dbReference>
<dbReference type="SUPFAM" id="SSF53474">
    <property type="entry name" value="alpha/beta-Hydrolases"/>
    <property type="match status" value="1"/>
</dbReference>
<evidence type="ECO:0000259" key="1">
    <source>
        <dbReference type="Pfam" id="PF00561"/>
    </source>
</evidence>
<dbReference type="eggNOG" id="COG2267">
    <property type="taxonomic scope" value="Bacteria"/>
</dbReference>
<dbReference type="Proteomes" id="UP000013209">
    <property type="component" value="Unassembled WGS sequence"/>
</dbReference>
<dbReference type="HOGENOM" id="CLU_020336_26_0_6"/>
<gene>
    <name evidence="2" type="ORF">F966_03689</name>
</gene>
<accession>N8XFE1</accession>
<dbReference type="STRING" id="1144672.F966_03689"/>
<reference evidence="2 3" key="1">
    <citation type="submission" date="2013-02" db="EMBL/GenBank/DDBJ databases">
        <title>The Genome Sequence of Acinetobacter sp. CIP 56.2.</title>
        <authorList>
            <consortium name="The Broad Institute Genome Sequencing Platform"/>
            <consortium name="The Broad Institute Genome Sequencing Center for Infectious Disease"/>
            <person name="Cerqueira G."/>
            <person name="Feldgarden M."/>
            <person name="Courvalin P."/>
            <person name="Perichon B."/>
            <person name="Grillot-Courvalin C."/>
            <person name="Clermont D."/>
            <person name="Rocha E."/>
            <person name="Yoon E.-J."/>
            <person name="Nemec A."/>
            <person name="Walker B."/>
            <person name="Young S.K."/>
            <person name="Zeng Q."/>
            <person name="Gargeya S."/>
            <person name="Fitzgerald M."/>
            <person name="Haas B."/>
            <person name="Abouelleil A."/>
            <person name="Alvarado L."/>
            <person name="Arachchi H.M."/>
            <person name="Berlin A.M."/>
            <person name="Chapman S.B."/>
            <person name="Dewar J."/>
            <person name="Goldberg J."/>
            <person name="Griggs A."/>
            <person name="Gujja S."/>
            <person name="Hansen M."/>
            <person name="Howarth C."/>
            <person name="Imamovic A."/>
            <person name="Larimer J."/>
            <person name="McCowan C."/>
            <person name="Murphy C."/>
            <person name="Neiman D."/>
            <person name="Pearson M."/>
            <person name="Priest M."/>
            <person name="Roberts A."/>
            <person name="Saif S."/>
            <person name="Shea T."/>
            <person name="Sisk P."/>
            <person name="Sykes S."/>
            <person name="Wortman J."/>
            <person name="Nusbaum C."/>
            <person name="Birren B."/>
        </authorList>
    </citation>
    <scope>NUCLEOTIDE SEQUENCE [LARGE SCALE GENOMIC DNA]</scope>
    <source>
        <strain evidence="2 3">CIP 56.2</strain>
    </source>
</reference>
<dbReference type="PANTHER" id="PTHR43798:SF33">
    <property type="entry name" value="HYDROLASE, PUTATIVE (AFU_ORTHOLOGUE AFUA_2G14860)-RELATED"/>
    <property type="match status" value="1"/>
</dbReference>
<dbReference type="Gene3D" id="3.40.50.1820">
    <property type="entry name" value="alpha/beta hydrolase"/>
    <property type="match status" value="1"/>
</dbReference>
<dbReference type="PATRIC" id="fig|1144672.3.peg.3559"/>
<organism evidence="2 3">
    <name type="scientific">Acinetobacter higginsii</name>
    <dbReference type="NCBI Taxonomy" id="70347"/>
    <lineage>
        <taxon>Bacteria</taxon>
        <taxon>Pseudomonadati</taxon>
        <taxon>Pseudomonadota</taxon>
        <taxon>Gammaproteobacteria</taxon>
        <taxon>Moraxellales</taxon>
        <taxon>Moraxellaceae</taxon>
        <taxon>Acinetobacter</taxon>
    </lineage>
</organism>
<evidence type="ECO:0000313" key="3">
    <source>
        <dbReference type="Proteomes" id="UP000013209"/>
    </source>
</evidence>
<dbReference type="GO" id="GO:0016020">
    <property type="term" value="C:membrane"/>
    <property type="evidence" value="ECO:0007669"/>
    <property type="project" value="TreeGrafter"/>
</dbReference>
<feature type="domain" description="AB hydrolase-1" evidence="1">
    <location>
        <begin position="33"/>
        <end position="245"/>
    </location>
</feature>
<dbReference type="InterPro" id="IPR029058">
    <property type="entry name" value="AB_hydrolase_fold"/>
</dbReference>
<dbReference type="EMBL" id="APPH01000020">
    <property type="protein sequence ID" value="ENV07829.1"/>
    <property type="molecule type" value="Genomic_DNA"/>
</dbReference>
<dbReference type="RefSeq" id="WP_004807832.1">
    <property type="nucleotide sequence ID" value="NZ_KB849440.1"/>
</dbReference>
<dbReference type="Pfam" id="PF00561">
    <property type="entry name" value="Abhydrolase_1"/>
    <property type="match status" value="1"/>
</dbReference>
<sequence>MSLLHITEQILAIKHAHVFLKIWQPQHTDNEIPILLLHDSLGSVQLWRHFPEQLAIATQRTVIAYDRLGFGKSDPILSKLSHHFIQQEAQVIIELLNQLEIPQVIALGHSVGGGMAVSFAAQNPSRCTAVITLAAQAYVEQETLDGITAAKKNFQQPEQLQRLEKYHAEKVQWVLNAWTETWLSAEFRDWSLQSDLQAVSAKMLIIHGERDEYGSVEQPKQLAEYTHAETYIIPQCGHFPHREHPELVIETIQKFIAQL</sequence>
<name>N8XFE1_9GAMM</name>
<dbReference type="InterPro" id="IPR000073">
    <property type="entry name" value="AB_hydrolase_1"/>
</dbReference>
<protein>
    <recommendedName>
        <fullName evidence="1">AB hydrolase-1 domain-containing protein</fullName>
    </recommendedName>
</protein>
<evidence type="ECO:0000313" key="2">
    <source>
        <dbReference type="EMBL" id="ENV07829.1"/>
    </source>
</evidence>
<dbReference type="PRINTS" id="PR00111">
    <property type="entry name" value="ABHYDROLASE"/>
</dbReference>
<dbReference type="AlphaFoldDB" id="N8XFE1"/>